<evidence type="ECO:0000256" key="4">
    <source>
        <dbReference type="ARBA" id="ARBA00022679"/>
    </source>
</evidence>
<dbReference type="Proteomes" id="UP000179334">
    <property type="component" value="Unassembled WGS sequence"/>
</dbReference>
<dbReference type="AlphaFoldDB" id="A0A1F6T799"/>
<dbReference type="UniPathway" id="UPA00989"/>
<dbReference type="GO" id="GO:0043527">
    <property type="term" value="C:tRNA methyltransferase complex"/>
    <property type="evidence" value="ECO:0007669"/>
    <property type="project" value="TreeGrafter"/>
</dbReference>
<feature type="binding site" evidence="7">
    <location>
        <position position="85"/>
    </location>
    <ligand>
        <name>S-adenosyl-L-methionine</name>
        <dbReference type="ChEBI" id="CHEBI:59789"/>
    </ligand>
</feature>
<gene>
    <name evidence="7" type="primary">trmB</name>
    <name evidence="8" type="ORF">A2V91_04395</name>
</gene>
<dbReference type="SUPFAM" id="SSF53335">
    <property type="entry name" value="S-adenosyl-L-methionine-dependent methyltransferases"/>
    <property type="match status" value="1"/>
</dbReference>
<dbReference type="GO" id="GO:0008176">
    <property type="term" value="F:tRNA (guanine(46)-N7)-methyltransferase activity"/>
    <property type="evidence" value="ECO:0007669"/>
    <property type="project" value="UniProtKB-UniRule"/>
</dbReference>
<feature type="binding site" evidence="7">
    <location>
        <position position="60"/>
    </location>
    <ligand>
        <name>S-adenosyl-L-methionine</name>
        <dbReference type="ChEBI" id="CHEBI:59789"/>
    </ligand>
</feature>
<dbReference type="InterPro" id="IPR055361">
    <property type="entry name" value="tRNA_methyltr_TrmB_bact"/>
</dbReference>
<feature type="binding site" evidence="7">
    <location>
        <position position="171"/>
    </location>
    <ligand>
        <name>substrate</name>
    </ligand>
</feature>
<dbReference type="PROSITE" id="PS51625">
    <property type="entry name" value="SAM_MT_TRMB"/>
    <property type="match status" value="1"/>
</dbReference>
<proteinExistence type="inferred from homology"/>
<comment type="similarity">
    <text evidence="7">Belongs to the class I-like SAM-binding methyltransferase superfamily. TrmB family.</text>
</comment>
<dbReference type="Gene3D" id="3.40.50.150">
    <property type="entry name" value="Vaccinia Virus protein VP39"/>
    <property type="match status" value="1"/>
</dbReference>
<dbReference type="HAMAP" id="MF_01057">
    <property type="entry name" value="tRNA_methyltr_TrmB"/>
    <property type="match status" value="1"/>
</dbReference>
<comment type="pathway">
    <text evidence="7">tRNA modification; N(7)-methylguanine-tRNA biosynthesis.</text>
</comment>
<keyword evidence="5 7" id="KW-0949">S-adenosyl-L-methionine</keyword>
<evidence type="ECO:0000256" key="3">
    <source>
        <dbReference type="ARBA" id="ARBA00022603"/>
    </source>
</evidence>
<comment type="function">
    <text evidence="2 7">Catalyzes the formation of N(7)-methylguanine at position 46 (m7G46) in tRNA.</text>
</comment>
<evidence type="ECO:0000256" key="1">
    <source>
        <dbReference type="ARBA" id="ARBA00000142"/>
    </source>
</evidence>
<name>A0A1F6T799_9PROT</name>
<dbReference type="Pfam" id="PF02390">
    <property type="entry name" value="Methyltransf_4"/>
    <property type="match status" value="1"/>
</dbReference>
<dbReference type="NCBIfam" id="TIGR00091">
    <property type="entry name" value="tRNA (guanosine(46)-N7)-methyltransferase TrmB"/>
    <property type="match status" value="1"/>
</dbReference>
<evidence type="ECO:0000256" key="5">
    <source>
        <dbReference type="ARBA" id="ARBA00022691"/>
    </source>
</evidence>
<evidence type="ECO:0000256" key="6">
    <source>
        <dbReference type="ARBA" id="ARBA00022694"/>
    </source>
</evidence>
<dbReference type="InterPro" id="IPR003358">
    <property type="entry name" value="tRNA_(Gua-N-7)_MeTrfase_Trmb"/>
</dbReference>
<dbReference type="EMBL" id="MFSR01000007">
    <property type="protein sequence ID" value="OGI41004.1"/>
    <property type="molecule type" value="Genomic_DNA"/>
</dbReference>
<comment type="caution">
    <text evidence="7">Lacks conserved residue(s) required for the propagation of feature annotation.</text>
</comment>
<keyword evidence="3 7" id="KW-0489">Methyltransferase</keyword>
<reference evidence="8 9" key="1">
    <citation type="journal article" date="2016" name="Nat. Commun.">
        <title>Thousands of microbial genomes shed light on interconnected biogeochemical processes in an aquifer system.</title>
        <authorList>
            <person name="Anantharaman K."/>
            <person name="Brown C.T."/>
            <person name="Hug L.A."/>
            <person name="Sharon I."/>
            <person name="Castelle C.J."/>
            <person name="Probst A.J."/>
            <person name="Thomas B.C."/>
            <person name="Singh A."/>
            <person name="Wilkins M.J."/>
            <person name="Karaoz U."/>
            <person name="Brodie E.L."/>
            <person name="Williams K.H."/>
            <person name="Hubbard S.S."/>
            <person name="Banfield J.F."/>
        </authorList>
    </citation>
    <scope>NUCLEOTIDE SEQUENCE [LARGE SCALE GENOMIC DNA]</scope>
</reference>
<dbReference type="PANTHER" id="PTHR23417:SF14">
    <property type="entry name" value="PENTACOTRIPEPTIDE-REPEAT REGION OF PRORP DOMAIN-CONTAINING PROTEIN"/>
    <property type="match status" value="1"/>
</dbReference>
<protein>
    <recommendedName>
        <fullName evidence="7">tRNA (guanine-N(7)-)-methyltransferase</fullName>
        <ecNumber evidence="7">2.1.1.33</ecNumber>
    </recommendedName>
    <alternativeName>
        <fullName evidence="7">tRNA (guanine(46)-N(7))-methyltransferase</fullName>
    </alternativeName>
    <alternativeName>
        <fullName evidence="7">tRNA(m7G46)-methyltransferase</fullName>
    </alternativeName>
</protein>
<dbReference type="PANTHER" id="PTHR23417">
    <property type="entry name" value="3-DEOXY-D-MANNO-OCTULOSONIC-ACID TRANSFERASE/TRNA GUANINE-N 7 - -METHYLTRANSFERASE"/>
    <property type="match status" value="1"/>
</dbReference>
<comment type="caution">
    <text evidence="8">The sequence shown here is derived from an EMBL/GenBank/DDBJ whole genome shotgun (WGS) entry which is preliminary data.</text>
</comment>
<evidence type="ECO:0000256" key="7">
    <source>
        <dbReference type="HAMAP-Rule" id="MF_01057"/>
    </source>
</evidence>
<dbReference type="CDD" id="cd02440">
    <property type="entry name" value="AdoMet_MTases"/>
    <property type="match status" value="1"/>
</dbReference>
<dbReference type="EC" id="2.1.1.33" evidence="7"/>
<keyword evidence="4 7" id="KW-0808">Transferase</keyword>
<feature type="binding site" evidence="7">
    <location>
        <position position="135"/>
    </location>
    <ligand>
        <name>S-adenosyl-L-methionine</name>
        <dbReference type="ChEBI" id="CHEBI:59789"/>
    </ligand>
</feature>
<comment type="catalytic activity">
    <reaction evidence="1 7">
        <text>guanosine(46) in tRNA + S-adenosyl-L-methionine = N(7)-methylguanosine(46) in tRNA + S-adenosyl-L-homocysteine</text>
        <dbReference type="Rhea" id="RHEA:42708"/>
        <dbReference type="Rhea" id="RHEA-COMP:10188"/>
        <dbReference type="Rhea" id="RHEA-COMP:10189"/>
        <dbReference type="ChEBI" id="CHEBI:57856"/>
        <dbReference type="ChEBI" id="CHEBI:59789"/>
        <dbReference type="ChEBI" id="CHEBI:74269"/>
        <dbReference type="ChEBI" id="CHEBI:74480"/>
        <dbReference type="EC" id="2.1.1.33"/>
    </reaction>
</comment>
<evidence type="ECO:0000256" key="2">
    <source>
        <dbReference type="ARBA" id="ARBA00003015"/>
    </source>
</evidence>
<dbReference type="InterPro" id="IPR029063">
    <property type="entry name" value="SAM-dependent_MTases_sf"/>
</dbReference>
<feature type="binding site" evidence="7">
    <location>
        <position position="139"/>
    </location>
    <ligand>
        <name>substrate</name>
    </ligand>
</feature>
<feature type="binding site" evidence="7">
    <location>
        <position position="112"/>
    </location>
    <ligand>
        <name>S-adenosyl-L-methionine</name>
        <dbReference type="ChEBI" id="CHEBI:59789"/>
    </ligand>
</feature>
<feature type="binding site" evidence="7">
    <location>
        <begin position="200"/>
        <end position="203"/>
    </location>
    <ligand>
        <name>substrate</name>
    </ligand>
</feature>
<accession>A0A1F6T799</accession>
<organism evidence="8 9">
    <name type="scientific">Candidatus Muproteobacteria bacterium RBG_16_64_10</name>
    <dbReference type="NCBI Taxonomy" id="1817757"/>
    <lineage>
        <taxon>Bacteria</taxon>
        <taxon>Pseudomonadati</taxon>
        <taxon>Pseudomonadota</taxon>
        <taxon>Candidatus Muproteobacteria</taxon>
    </lineage>
</organism>
<evidence type="ECO:0000313" key="9">
    <source>
        <dbReference type="Proteomes" id="UP000179334"/>
    </source>
</evidence>
<keyword evidence="6 7" id="KW-0819">tRNA processing</keyword>
<sequence>MIAPEKPRRPIRSFVRREGRLTPAQARALAELWPRFGIEAGETPIDFSAAFGRDAPVVLEIGFGNGNALAALAAQQPQNNYLGIEVHRPGVGQLLRRLHDERLANVRVLCADAKEVLARNIPDESLAAVYVLFPDPWPKQRHHKRRLVQPDFIELVRRKLKPGGVLHLATDWQDYAEHMQAVLGASSGFAPAPAGLRPDTKYEARGRRLGHAVRDLVYVRVA</sequence>
<evidence type="ECO:0000313" key="8">
    <source>
        <dbReference type="EMBL" id="OGI41004.1"/>
    </source>
</evidence>